<keyword evidence="6 10" id="KW-0472">Membrane</keyword>
<evidence type="ECO:0000256" key="4">
    <source>
        <dbReference type="ARBA" id="ARBA00022989"/>
    </source>
</evidence>
<evidence type="ECO:0000256" key="2">
    <source>
        <dbReference type="ARBA" id="ARBA00022475"/>
    </source>
</evidence>
<name>A0A2D0SMN5_ICTPU</name>
<organism evidence="12 13">
    <name type="scientific">Ictalurus punctatus</name>
    <name type="common">Channel catfish</name>
    <name type="synonym">Silurus punctatus</name>
    <dbReference type="NCBI Taxonomy" id="7998"/>
    <lineage>
        <taxon>Eukaryota</taxon>
        <taxon>Metazoa</taxon>
        <taxon>Chordata</taxon>
        <taxon>Craniata</taxon>
        <taxon>Vertebrata</taxon>
        <taxon>Euteleostomi</taxon>
        <taxon>Actinopterygii</taxon>
        <taxon>Neopterygii</taxon>
        <taxon>Teleostei</taxon>
        <taxon>Ostariophysi</taxon>
        <taxon>Siluriformes</taxon>
        <taxon>Ictaluridae</taxon>
        <taxon>Ictalurus</taxon>
    </lineage>
</organism>
<dbReference type="SMART" id="SM01381">
    <property type="entry name" value="7TM_GPCR_Srsx"/>
    <property type="match status" value="1"/>
</dbReference>
<feature type="transmembrane region" description="Helical" evidence="10">
    <location>
        <begin position="70"/>
        <end position="91"/>
    </location>
</feature>
<dbReference type="GeneID" id="108276673"/>
<accession>A0A2D0SMN5</accession>
<dbReference type="Proteomes" id="UP000221080">
    <property type="component" value="Chromosome 16"/>
</dbReference>
<keyword evidence="8 9" id="KW-0807">Transducer</keyword>
<dbReference type="PRINTS" id="PR00237">
    <property type="entry name" value="GPCRRHODOPSN"/>
</dbReference>
<evidence type="ECO:0000256" key="8">
    <source>
        <dbReference type="ARBA" id="ARBA00023224"/>
    </source>
</evidence>
<dbReference type="STRING" id="7998.ENSIPUP00000030033"/>
<feature type="transmembrane region" description="Helical" evidence="10">
    <location>
        <begin position="250"/>
        <end position="270"/>
    </location>
</feature>
<feature type="domain" description="G-protein coupled receptors family 1 profile" evidence="11">
    <location>
        <begin position="50"/>
        <end position="303"/>
    </location>
</feature>
<evidence type="ECO:0000256" key="9">
    <source>
        <dbReference type="RuleBase" id="RU000688"/>
    </source>
</evidence>
<dbReference type="FunFam" id="1.20.1070.10:FF:000279">
    <property type="entry name" value="Trace amine-associated receptor 16f"/>
    <property type="match status" value="1"/>
</dbReference>
<evidence type="ECO:0000313" key="13">
    <source>
        <dbReference type="RefSeq" id="XP_017343967.1"/>
    </source>
</evidence>
<proteinExistence type="inferred from homology"/>
<feature type="transmembrane region" description="Helical" evidence="10">
    <location>
        <begin position="34"/>
        <end position="58"/>
    </location>
</feature>
<evidence type="ECO:0000256" key="6">
    <source>
        <dbReference type="ARBA" id="ARBA00023136"/>
    </source>
</evidence>
<keyword evidence="5 9" id="KW-0297">G-protein coupled receptor</keyword>
<evidence type="ECO:0000256" key="10">
    <source>
        <dbReference type="SAM" id="Phobius"/>
    </source>
</evidence>
<dbReference type="PROSITE" id="PS50262">
    <property type="entry name" value="G_PROTEIN_RECEP_F1_2"/>
    <property type="match status" value="1"/>
</dbReference>
<dbReference type="PANTHER" id="PTHR24249">
    <property type="entry name" value="HISTAMINE RECEPTOR-RELATED G-PROTEIN COUPLED RECEPTOR"/>
    <property type="match status" value="1"/>
</dbReference>
<feature type="transmembrane region" description="Helical" evidence="10">
    <location>
        <begin position="150"/>
        <end position="171"/>
    </location>
</feature>
<keyword evidence="7 9" id="KW-0675">Receptor</keyword>
<dbReference type="InterPro" id="IPR017452">
    <property type="entry name" value="GPCR_Rhodpsn_7TM"/>
</dbReference>
<dbReference type="PANTHER" id="PTHR24249:SF381">
    <property type="entry name" value="TRACE AMINE ASSOCIATED RECEPTOR 19P-RELATED"/>
    <property type="match status" value="1"/>
</dbReference>
<dbReference type="InterPro" id="IPR050569">
    <property type="entry name" value="TAAR"/>
</dbReference>
<dbReference type="Gene3D" id="1.20.1070.10">
    <property type="entry name" value="Rhodopsin 7-helix transmembrane proteins"/>
    <property type="match status" value="1"/>
</dbReference>
<evidence type="ECO:0000256" key="3">
    <source>
        <dbReference type="ARBA" id="ARBA00022692"/>
    </source>
</evidence>
<evidence type="ECO:0000259" key="11">
    <source>
        <dbReference type="PROSITE" id="PS50262"/>
    </source>
</evidence>
<evidence type="ECO:0000256" key="5">
    <source>
        <dbReference type="ARBA" id="ARBA00023040"/>
    </source>
</evidence>
<sequence>MNTTEFQQNLTDEFCYPDNNNSCTKRFQRSSGHVFLFFLLSCISVTTVLLNLLVIISISHFKQLHTPTNLLIMSLAVADLLVGLIVMPVNILDLIDSCWYLGKTMCALYPVLNYISVSASAGSLVFIAVDRYIAVSNPLFYSTRMTICKTSFFISLTWSCAILYNILFYLFNGHLLHPDMINKCVGECVVVQTHAASMIDLFVSFIGPCFAMLFLYLRIFKVARYQVKSINALECDNAHGRGVKSVKNKAVKTLGIVIFVYLSCWIPYYLNSMYVQSLSSMSLVWIVLNWLIYINSSVNPLIYAIFYPWFRASVKFIVTCRIFQASSSKFNLFPEPF</sequence>
<keyword evidence="12" id="KW-1185">Reference proteome</keyword>
<dbReference type="SUPFAM" id="SSF81321">
    <property type="entry name" value="Family A G protein-coupled receptor-like"/>
    <property type="match status" value="1"/>
</dbReference>
<dbReference type="GO" id="GO:0001594">
    <property type="term" value="F:trace-amine receptor activity"/>
    <property type="evidence" value="ECO:0007669"/>
    <property type="project" value="TreeGrafter"/>
</dbReference>
<feature type="transmembrane region" description="Helical" evidence="10">
    <location>
        <begin position="201"/>
        <end position="220"/>
    </location>
</feature>
<reference evidence="13" key="2">
    <citation type="submission" date="2025-08" db="UniProtKB">
        <authorList>
            <consortium name="RefSeq"/>
        </authorList>
    </citation>
    <scope>IDENTIFICATION</scope>
    <source>
        <tissue evidence="13">Blood</tissue>
    </source>
</reference>
<comment type="subcellular location">
    <subcellularLocation>
        <location evidence="1">Cell membrane</location>
        <topology evidence="1">Multi-pass membrane protein</topology>
    </subcellularLocation>
</comment>
<keyword evidence="3 9" id="KW-0812">Transmembrane</keyword>
<dbReference type="InterPro" id="IPR000276">
    <property type="entry name" value="GPCR_Rhodpsn"/>
</dbReference>
<dbReference type="OrthoDB" id="10042731at2759"/>
<feature type="transmembrane region" description="Helical" evidence="10">
    <location>
        <begin position="282"/>
        <end position="306"/>
    </location>
</feature>
<evidence type="ECO:0000313" key="12">
    <source>
        <dbReference type="Proteomes" id="UP000221080"/>
    </source>
</evidence>
<evidence type="ECO:0000256" key="7">
    <source>
        <dbReference type="ARBA" id="ARBA00023170"/>
    </source>
</evidence>
<comment type="similarity">
    <text evidence="9">Belongs to the G-protein coupled receptor 1 family.</text>
</comment>
<keyword evidence="4 10" id="KW-1133">Transmembrane helix</keyword>
<dbReference type="KEGG" id="ipu:108276673"/>
<dbReference type="RefSeq" id="XP_017343967.1">
    <property type="nucleotide sequence ID" value="XM_017488478.3"/>
</dbReference>
<dbReference type="AlphaFoldDB" id="A0A2D0SMN5"/>
<reference evidence="12" key="1">
    <citation type="journal article" date="2016" name="Nat. Commun.">
        <title>The channel catfish genome sequence provides insights into the evolution of scale formation in teleosts.</title>
        <authorList>
            <person name="Liu Z."/>
            <person name="Liu S."/>
            <person name="Yao J."/>
            <person name="Bao L."/>
            <person name="Zhang J."/>
            <person name="Li Y."/>
            <person name="Jiang C."/>
            <person name="Sun L."/>
            <person name="Wang R."/>
            <person name="Zhang Y."/>
            <person name="Zhou T."/>
            <person name="Zeng Q."/>
            <person name="Fu Q."/>
            <person name="Gao S."/>
            <person name="Li N."/>
            <person name="Koren S."/>
            <person name="Jiang Y."/>
            <person name="Zimin A."/>
            <person name="Xu P."/>
            <person name="Phillippy A.M."/>
            <person name="Geng X."/>
            <person name="Song L."/>
            <person name="Sun F."/>
            <person name="Li C."/>
            <person name="Wang X."/>
            <person name="Chen A."/>
            <person name="Jin Y."/>
            <person name="Yuan Z."/>
            <person name="Yang Y."/>
            <person name="Tan S."/>
            <person name="Peatman E."/>
            <person name="Lu J."/>
            <person name="Qin Z."/>
            <person name="Dunham R."/>
            <person name="Li Z."/>
            <person name="Sonstegard T."/>
            <person name="Feng J."/>
            <person name="Danzmann R.G."/>
            <person name="Schroeder S."/>
            <person name="Scheffler B."/>
            <person name="Duke M.V."/>
            <person name="Ballard L."/>
            <person name="Kucuktas H."/>
            <person name="Kaltenboeck L."/>
            <person name="Liu H."/>
            <person name="Armbruster J."/>
            <person name="Xie Y."/>
            <person name="Kirby M.L."/>
            <person name="Tian Y."/>
            <person name="Flanagan M.E."/>
            <person name="Mu W."/>
            <person name="Waldbieser G.C."/>
        </authorList>
    </citation>
    <scope>NUCLEOTIDE SEQUENCE [LARGE SCALE GENOMIC DNA]</scope>
    <source>
        <strain evidence="12">SDA103</strain>
    </source>
</reference>
<dbReference type="Pfam" id="PF00001">
    <property type="entry name" value="7tm_1"/>
    <property type="match status" value="1"/>
</dbReference>
<protein>
    <submittedName>
        <fullName evidence="13">Trace amine-associated receptor 13c-like</fullName>
    </submittedName>
</protein>
<gene>
    <name evidence="13" type="primary">LOC108276673</name>
</gene>
<evidence type="ECO:0000256" key="1">
    <source>
        <dbReference type="ARBA" id="ARBA00004651"/>
    </source>
</evidence>
<dbReference type="CDD" id="cd15055">
    <property type="entry name" value="7tmA_TAARs"/>
    <property type="match status" value="1"/>
</dbReference>
<keyword evidence="2" id="KW-1003">Cell membrane</keyword>
<dbReference type="PROSITE" id="PS00237">
    <property type="entry name" value="G_PROTEIN_RECEP_F1_1"/>
    <property type="match status" value="1"/>
</dbReference>
<dbReference type="OMA" id="THEGRTD"/>
<feature type="transmembrane region" description="Helical" evidence="10">
    <location>
        <begin position="111"/>
        <end position="129"/>
    </location>
</feature>
<dbReference type="GO" id="GO:0005886">
    <property type="term" value="C:plasma membrane"/>
    <property type="evidence" value="ECO:0007669"/>
    <property type="project" value="UniProtKB-SubCell"/>
</dbReference>